<dbReference type="AlphaFoldDB" id="A0A0F9VTR3"/>
<feature type="domain" description="Phage tail tape measure protein" evidence="3">
    <location>
        <begin position="110"/>
        <end position="262"/>
    </location>
</feature>
<dbReference type="EMBL" id="LAZR01000431">
    <property type="protein sequence ID" value="KKN69158.1"/>
    <property type="molecule type" value="Genomic_DNA"/>
</dbReference>
<evidence type="ECO:0000313" key="4">
    <source>
        <dbReference type="EMBL" id="KKN69158.1"/>
    </source>
</evidence>
<comment type="caution">
    <text evidence="4">The sequence shown here is derived from an EMBL/GenBank/DDBJ whole genome shotgun (WGS) entry which is preliminary data.</text>
</comment>
<evidence type="ECO:0000259" key="3">
    <source>
        <dbReference type="Pfam" id="PF10145"/>
    </source>
</evidence>
<evidence type="ECO:0000256" key="1">
    <source>
        <dbReference type="SAM" id="Coils"/>
    </source>
</evidence>
<proteinExistence type="predicted"/>
<evidence type="ECO:0000256" key="2">
    <source>
        <dbReference type="SAM" id="MobiDB-lite"/>
    </source>
</evidence>
<name>A0A0F9VTR3_9ZZZZ</name>
<dbReference type="InterPro" id="IPR010090">
    <property type="entry name" value="Phage_tape_meas"/>
</dbReference>
<accession>A0A0F9VTR3</accession>
<gene>
    <name evidence="4" type="ORF">LCGC14_0443340</name>
</gene>
<sequence length="1024" mass="110555">MPFEKVGVRASVEGVSQYVRDAGKIERSTTGMSNKVKGVAPSFRISTTQALRFGAALVGVQLGISVMSRSVVGLQASTVGAAIAFESSFAGIRKTMDLTEDQFDSLARANRDLALEIPVTANELNRIGELAGQLGVRGVENVVKFEETIAKLAVTTDLTAESAAISLAQFANILQIPQGRVENLGSAIVGLGNTFATTESRIVDFGLRIAGAGKIAGLTAGEVFGIGAAFASVGVPAERGGTAIQQSLIAMQKAVVEGGAELEIFAAVAGTTVEEFAALFKEDAAEAFVLFVEGLGLAGDQGFEILDALGLAGQRLIGSFLSVAGAGDMLRDAIASGNEQFEANIALQKEADTRFATTSSQLQILRNRFADIGIAGGEAALDGLLPLIEATTDWLDTNADEFAQDLQTAIVGVTNAVNGLVEVMQTLADFGPISIAIETATGTIALLADILGLVTKATGAPGEEERILGLLQEQAELREAIALLDVPGERPIFLPEATEIQRQELETILAFIQQELETLLVRRARRPVVADLADIQRVRGFVRELEGMRDATLELIAIQETTGAPEAALTERLATINRQIELRRAQLEGLVRGAPRPERPEEEEEPEEREIRLPPTDAELARARKALERLARDAERARERLLREGLAEVDLFAGLVVSALRARAQAELDIEQDKISEIREAERDAHDVRIREIDEALERKLDAIRRETEAEEGRIDAELEGLREEGDADRLVALERDLALAFEEDDVFEAEQRIADFRRRQRERELRDELSGVREAGRDREQGPRDLARDEIEIARDELAEELRLLDEREEAARVSFENITEDWRTEAEARRLILAEENEEIARLLEAQGETWRTAGITLGAQMVDGIRSELDTFIASAFANVPGTGAAAAAARQREIDLEANQQAGVDAKAAGVPAFVLDSMRQFVIDNFGTTPRFQRGGFVGAGGERVSIDVEPGELVLNPVQQGALLGGRTIFEAGAFEGMFRGAAFDGSPEENGREVARAFEALMDEQLGRGAFIRGVGS</sequence>
<feature type="coiled-coil region" evidence="1">
    <location>
        <begin position="617"/>
        <end position="760"/>
    </location>
</feature>
<feature type="coiled-coil region" evidence="1">
    <location>
        <begin position="785"/>
        <end position="812"/>
    </location>
</feature>
<feature type="region of interest" description="Disordered" evidence="2">
    <location>
        <begin position="591"/>
        <end position="612"/>
    </location>
</feature>
<dbReference type="NCBIfam" id="TIGR01760">
    <property type="entry name" value="tape_meas_TP901"/>
    <property type="match status" value="1"/>
</dbReference>
<dbReference type="Pfam" id="PF10145">
    <property type="entry name" value="PhageMin_Tail"/>
    <property type="match status" value="1"/>
</dbReference>
<organism evidence="4">
    <name type="scientific">marine sediment metagenome</name>
    <dbReference type="NCBI Taxonomy" id="412755"/>
    <lineage>
        <taxon>unclassified sequences</taxon>
        <taxon>metagenomes</taxon>
        <taxon>ecological metagenomes</taxon>
    </lineage>
</organism>
<reference evidence="4" key="1">
    <citation type="journal article" date="2015" name="Nature">
        <title>Complex archaea that bridge the gap between prokaryotes and eukaryotes.</title>
        <authorList>
            <person name="Spang A."/>
            <person name="Saw J.H."/>
            <person name="Jorgensen S.L."/>
            <person name="Zaremba-Niedzwiedzka K."/>
            <person name="Martijn J."/>
            <person name="Lind A.E."/>
            <person name="van Eijk R."/>
            <person name="Schleper C."/>
            <person name="Guy L."/>
            <person name="Ettema T.J."/>
        </authorList>
    </citation>
    <scope>NUCLEOTIDE SEQUENCE</scope>
</reference>
<protein>
    <recommendedName>
        <fullName evidence="3">Phage tail tape measure protein domain-containing protein</fullName>
    </recommendedName>
</protein>
<keyword evidence="1" id="KW-0175">Coiled coil</keyword>